<dbReference type="Proteomes" id="UP000648239">
    <property type="component" value="Unassembled WGS sequence"/>
</dbReference>
<organism evidence="2 3">
    <name type="scientific">Candidatus Polarisedimenticola svalbardensis</name>
    <dbReference type="NCBI Taxonomy" id="2886004"/>
    <lineage>
        <taxon>Bacteria</taxon>
        <taxon>Pseudomonadati</taxon>
        <taxon>Acidobacteriota</taxon>
        <taxon>Candidatus Polarisedimenticolia</taxon>
        <taxon>Candidatus Polarisedimenticolales</taxon>
        <taxon>Candidatus Polarisedimenticolaceae</taxon>
        <taxon>Candidatus Polarisedimenticola</taxon>
    </lineage>
</organism>
<dbReference type="AlphaFoldDB" id="A0A8J7C2Y2"/>
<feature type="transmembrane region" description="Helical" evidence="1">
    <location>
        <begin position="34"/>
        <end position="54"/>
    </location>
</feature>
<protein>
    <submittedName>
        <fullName evidence="2">DUF4199 domain-containing protein</fullName>
    </submittedName>
</protein>
<proteinExistence type="predicted"/>
<accession>A0A8J7C2Y2</accession>
<dbReference type="Pfam" id="PF13858">
    <property type="entry name" value="DUF4199"/>
    <property type="match status" value="1"/>
</dbReference>
<keyword evidence="1" id="KW-0472">Membrane</keyword>
<feature type="transmembrane region" description="Helical" evidence="1">
    <location>
        <begin position="133"/>
        <end position="155"/>
    </location>
</feature>
<evidence type="ECO:0000313" key="3">
    <source>
        <dbReference type="Proteomes" id="UP000648239"/>
    </source>
</evidence>
<dbReference type="InterPro" id="IPR025250">
    <property type="entry name" value="DUF4199"/>
</dbReference>
<feature type="transmembrane region" description="Helical" evidence="1">
    <location>
        <begin position="7"/>
        <end position="28"/>
    </location>
</feature>
<dbReference type="EMBL" id="JACXWD010000040">
    <property type="protein sequence ID" value="MBD3868716.1"/>
    <property type="molecule type" value="Genomic_DNA"/>
</dbReference>
<name>A0A8J7C2Y2_9BACT</name>
<keyword evidence="1" id="KW-0812">Transmembrane</keyword>
<comment type="caution">
    <text evidence="2">The sequence shown here is derived from an EMBL/GenBank/DDBJ whole genome shotgun (WGS) entry which is preliminary data.</text>
</comment>
<feature type="transmembrane region" description="Helical" evidence="1">
    <location>
        <begin position="66"/>
        <end position="92"/>
    </location>
</feature>
<keyword evidence="1" id="KW-1133">Transmembrane helix</keyword>
<gene>
    <name evidence="2" type="ORF">IFK94_11375</name>
</gene>
<evidence type="ECO:0000256" key="1">
    <source>
        <dbReference type="SAM" id="Phobius"/>
    </source>
</evidence>
<evidence type="ECO:0000313" key="2">
    <source>
        <dbReference type="EMBL" id="MBD3868716.1"/>
    </source>
</evidence>
<sequence length="159" mass="17157">MKPTLRAGIVLGLAVIAWMFIFGFAGWYKDPAMVPIWYVVILIQAGVIAWGLTLTKAEGKRYGGQLMAGTLISVYGGLIIIFGSLLFTMVVFPDALDVAREMQAEQLLKMGMNVEQIEAAQEGSFMLTPAGNAIVGFVATVITGFILSLILAAIIRKKD</sequence>
<reference evidence="2 3" key="1">
    <citation type="submission" date="2020-08" db="EMBL/GenBank/DDBJ databases">
        <title>Acidobacteriota in marine sediments use diverse sulfur dissimilation pathways.</title>
        <authorList>
            <person name="Wasmund K."/>
        </authorList>
    </citation>
    <scope>NUCLEOTIDE SEQUENCE [LARGE SCALE GENOMIC DNA]</scope>
    <source>
        <strain evidence="2">MAG AM4</strain>
    </source>
</reference>